<dbReference type="STRING" id="1661398.A0A482V9K0"/>
<dbReference type="PANTHER" id="PTHR46541:SF1">
    <property type="entry name" value="ZINC FINGER PROTEIN AEBP2"/>
    <property type="match status" value="1"/>
</dbReference>
<feature type="compositionally biased region" description="Polar residues" evidence="13">
    <location>
        <begin position="8"/>
        <end position="18"/>
    </location>
</feature>
<comment type="subcellular location">
    <subcellularLocation>
        <location evidence="1">Nucleus</location>
    </subcellularLocation>
</comment>
<evidence type="ECO:0000256" key="10">
    <source>
        <dbReference type="ARBA" id="ARBA00023242"/>
    </source>
</evidence>
<evidence type="ECO:0000256" key="2">
    <source>
        <dbReference type="ARBA" id="ARBA00022491"/>
    </source>
</evidence>
<dbReference type="Proteomes" id="UP000292052">
    <property type="component" value="Unassembled WGS sequence"/>
</dbReference>
<feature type="region of interest" description="Disordered" evidence="13">
    <location>
        <begin position="576"/>
        <end position="599"/>
    </location>
</feature>
<evidence type="ECO:0000256" key="4">
    <source>
        <dbReference type="ARBA" id="ARBA00022737"/>
    </source>
</evidence>
<feature type="non-terminal residue" evidence="15">
    <location>
        <position position="1"/>
    </location>
</feature>
<evidence type="ECO:0000256" key="7">
    <source>
        <dbReference type="ARBA" id="ARBA00022853"/>
    </source>
</evidence>
<evidence type="ECO:0000256" key="11">
    <source>
        <dbReference type="ARBA" id="ARBA00037930"/>
    </source>
</evidence>
<feature type="compositionally biased region" description="Basic residues" evidence="13">
    <location>
        <begin position="723"/>
        <end position="734"/>
    </location>
</feature>
<feature type="non-terminal residue" evidence="15">
    <location>
        <position position="734"/>
    </location>
</feature>
<evidence type="ECO:0000256" key="3">
    <source>
        <dbReference type="ARBA" id="ARBA00022723"/>
    </source>
</evidence>
<dbReference type="PROSITE" id="PS50157">
    <property type="entry name" value="ZINC_FINGER_C2H2_2"/>
    <property type="match status" value="1"/>
</dbReference>
<dbReference type="PANTHER" id="PTHR46541">
    <property type="entry name" value="ZINC FINGER PROTEIN AEBP2"/>
    <property type="match status" value="1"/>
</dbReference>
<organism evidence="15 16">
    <name type="scientific">Asbolus verrucosus</name>
    <name type="common">Desert ironclad beetle</name>
    <dbReference type="NCBI Taxonomy" id="1661398"/>
    <lineage>
        <taxon>Eukaryota</taxon>
        <taxon>Metazoa</taxon>
        <taxon>Ecdysozoa</taxon>
        <taxon>Arthropoda</taxon>
        <taxon>Hexapoda</taxon>
        <taxon>Insecta</taxon>
        <taxon>Pterygota</taxon>
        <taxon>Neoptera</taxon>
        <taxon>Endopterygota</taxon>
        <taxon>Coleoptera</taxon>
        <taxon>Polyphaga</taxon>
        <taxon>Cucujiformia</taxon>
        <taxon>Tenebrionidae</taxon>
        <taxon>Pimeliinae</taxon>
        <taxon>Asbolus</taxon>
    </lineage>
</organism>
<dbReference type="SUPFAM" id="SSF57667">
    <property type="entry name" value="beta-beta-alpha zinc fingers"/>
    <property type="match status" value="2"/>
</dbReference>
<evidence type="ECO:0000256" key="8">
    <source>
        <dbReference type="ARBA" id="ARBA00023015"/>
    </source>
</evidence>
<feature type="region of interest" description="Disordered" evidence="13">
    <location>
        <begin position="399"/>
        <end position="431"/>
    </location>
</feature>
<protein>
    <submittedName>
        <fullName evidence="15">Zinc finger protein jing-like</fullName>
    </submittedName>
</protein>
<dbReference type="GO" id="GO:0006357">
    <property type="term" value="P:regulation of transcription by RNA polymerase II"/>
    <property type="evidence" value="ECO:0007669"/>
    <property type="project" value="TreeGrafter"/>
</dbReference>
<feature type="compositionally biased region" description="Polar residues" evidence="13">
    <location>
        <begin position="419"/>
        <end position="429"/>
    </location>
</feature>
<name>A0A482V9K0_ASBVE</name>
<feature type="compositionally biased region" description="Polar residues" evidence="13">
    <location>
        <begin position="26"/>
        <end position="51"/>
    </location>
</feature>
<keyword evidence="16" id="KW-1185">Reference proteome</keyword>
<evidence type="ECO:0000256" key="6">
    <source>
        <dbReference type="ARBA" id="ARBA00022833"/>
    </source>
</evidence>
<evidence type="ECO:0000313" key="16">
    <source>
        <dbReference type="Proteomes" id="UP000292052"/>
    </source>
</evidence>
<feature type="region of interest" description="Disordered" evidence="13">
    <location>
        <begin position="1"/>
        <end position="152"/>
    </location>
</feature>
<proteinExistence type="inferred from homology"/>
<dbReference type="SMART" id="SM00355">
    <property type="entry name" value="ZnF_C2H2"/>
    <property type="match status" value="3"/>
</dbReference>
<dbReference type="Gene3D" id="3.30.160.60">
    <property type="entry name" value="Classic Zinc Finger"/>
    <property type="match status" value="2"/>
</dbReference>
<sequence>GVAVLSCTDCSGSSTASSDIADPGSPFSTASTHSEDSASQPSSKMPPTQTAHHPPWPWTAEECSSINKRSMQIEKTAFPKRLKSNEDTTSKQSPPCLSTSSSSSNKLSGKGQTVLAPSESIPSPNDNKFINVKNKTSKKPEQTQQQQTTKQGKITEYFKSQIKLHVIKKDTVAKSTPQLNNKYVSLVDQQTQFNGIRSQNSRASSTKKNAEASSKARKLSHHVTVPRKILPAPSKLPDSMTLNHHHHHVNNLANFAPTVTLTAVSFPPNLTYLHTKTPKPPDNSIFVPQFATITNDKISTIPIINRTPCLNVIHQPVQKITAINNFNCVKLNATVVPIVKLNTLPSRLNGATLSVETAVPTVLSAKPKVAAECATVMTPKQNTTPTVIEPVKCRIEEARRPSPEEVVRRTIQTEEKPQKSPSPADSDSGVSFKDNLEVAVSEIATVPPQKSPILSQPKTIRFPPAKQEIKEDVKDTKTTHSQESGVCRWAECNAQFDTSGALLEHLQIKHVISQATQEQYVCLWLGCKVHGRTSCSRSWLERHVLAHAGTKPFRCIVDGCGQRFNSQLTLERHVNGHFTSDGSQNSSAKKSTESSSTKLFKRNGKKIRFRRQPWSARMFDFIDSGIMEGLQHKLLTMTQDRTLGQINNAGNTVNVLSQVVARRVEPDGRVKFLVRWHPVDIIPDEWVSEKEYVQTKVVPIPSLQPSAKDALNSRLFPPERSKTERRRKPISKQQ</sequence>
<keyword evidence="6" id="KW-0862">Zinc</keyword>
<feature type="compositionally biased region" description="Low complexity" evidence="13">
    <location>
        <begin position="142"/>
        <end position="152"/>
    </location>
</feature>
<dbReference type="InterPro" id="IPR036236">
    <property type="entry name" value="Znf_C2H2_sf"/>
</dbReference>
<evidence type="ECO:0000256" key="13">
    <source>
        <dbReference type="SAM" id="MobiDB-lite"/>
    </source>
</evidence>
<accession>A0A482V9K0</accession>
<feature type="compositionally biased region" description="Low complexity" evidence="13">
    <location>
        <begin position="583"/>
        <end position="598"/>
    </location>
</feature>
<gene>
    <name evidence="15" type="ORF">BDFB_004042</name>
</gene>
<dbReference type="InterPro" id="IPR059034">
    <property type="entry name" value="SH3_AEBP2_C"/>
</dbReference>
<dbReference type="Pfam" id="PF26014">
    <property type="entry name" value="SH3_AEBP2_C"/>
    <property type="match status" value="1"/>
</dbReference>
<comment type="caution">
    <text evidence="15">The sequence shown here is derived from an EMBL/GenBank/DDBJ whole genome shotgun (WGS) entry which is preliminary data.</text>
</comment>
<dbReference type="GO" id="GO:0035098">
    <property type="term" value="C:ESC/E(Z) complex"/>
    <property type="evidence" value="ECO:0007669"/>
    <property type="project" value="TreeGrafter"/>
</dbReference>
<keyword evidence="9" id="KW-0804">Transcription</keyword>
<evidence type="ECO:0000313" key="15">
    <source>
        <dbReference type="EMBL" id="RZB39870.1"/>
    </source>
</evidence>
<keyword evidence="8" id="KW-0805">Transcription regulation</keyword>
<evidence type="ECO:0000256" key="9">
    <source>
        <dbReference type="ARBA" id="ARBA00023163"/>
    </source>
</evidence>
<feature type="region of interest" description="Disordered" evidence="13">
    <location>
        <begin position="195"/>
        <end position="222"/>
    </location>
</feature>
<keyword evidence="7" id="KW-0156">Chromatin regulator</keyword>
<comment type="similarity">
    <text evidence="11">Belongs to the AEBP2/jing C2H2-type zinc-finger family.</text>
</comment>
<feature type="compositionally biased region" description="Polar residues" evidence="13">
    <location>
        <begin position="195"/>
        <end position="207"/>
    </location>
</feature>
<evidence type="ECO:0000256" key="12">
    <source>
        <dbReference type="PROSITE-ProRule" id="PRU00042"/>
    </source>
</evidence>
<dbReference type="GO" id="GO:0006325">
    <property type="term" value="P:chromatin organization"/>
    <property type="evidence" value="ECO:0007669"/>
    <property type="project" value="UniProtKB-KW"/>
</dbReference>
<dbReference type="InterPro" id="IPR052130">
    <property type="entry name" value="AEBP2/jing_C2H2-ZnF"/>
</dbReference>
<dbReference type="GO" id="GO:0008270">
    <property type="term" value="F:zinc ion binding"/>
    <property type="evidence" value="ECO:0007669"/>
    <property type="project" value="UniProtKB-KW"/>
</dbReference>
<keyword evidence="10" id="KW-0539">Nucleus</keyword>
<dbReference type="AlphaFoldDB" id="A0A482V9K0"/>
<feature type="compositionally biased region" description="Basic and acidic residues" evidence="13">
    <location>
        <begin position="399"/>
        <end position="418"/>
    </location>
</feature>
<dbReference type="OrthoDB" id="9984614at2759"/>
<keyword evidence="2" id="KW-0678">Repressor</keyword>
<dbReference type="InterPro" id="IPR013087">
    <property type="entry name" value="Znf_C2H2_type"/>
</dbReference>
<evidence type="ECO:0000256" key="1">
    <source>
        <dbReference type="ARBA" id="ARBA00004123"/>
    </source>
</evidence>
<reference evidence="15 16" key="1">
    <citation type="submission" date="2017-03" db="EMBL/GenBank/DDBJ databases">
        <title>Genome of the blue death feigning beetle - Asbolus verrucosus.</title>
        <authorList>
            <person name="Rider S.D."/>
        </authorList>
    </citation>
    <scope>NUCLEOTIDE SEQUENCE [LARGE SCALE GENOMIC DNA]</scope>
    <source>
        <strain evidence="15">Butters</strain>
        <tissue evidence="15">Head and leg muscle</tissue>
    </source>
</reference>
<feature type="domain" description="C2H2-type" evidence="14">
    <location>
        <begin position="553"/>
        <end position="582"/>
    </location>
</feature>
<dbReference type="EMBL" id="QDEB01124560">
    <property type="protein sequence ID" value="RZB39870.1"/>
    <property type="molecule type" value="Genomic_DNA"/>
</dbReference>
<keyword evidence="3" id="KW-0479">Metal-binding</keyword>
<feature type="region of interest" description="Disordered" evidence="13">
    <location>
        <begin position="703"/>
        <end position="734"/>
    </location>
</feature>
<evidence type="ECO:0000259" key="14">
    <source>
        <dbReference type="PROSITE" id="PS50157"/>
    </source>
</evidence>
<keyword evidence="4" id="KW-0677">Repeat</keyword>
<keyword evidence="5 12" id="KW-0863">Zinc-finger</keyword>
<feature type="compositionally biased region" description="Low complexity" evidence="13">
    <location>
        <begin position="90"/>
        <end position="108"/>
    </location>
</feature>
<dbReference type="PROSITE" id="PS00028">
    <property type="entry name" value="ZINC_FINGER_C2H2_1"/>
    <property type="match status" value="2"/>
</dbReference>
<evidence type="ECO:0000256" key="5">
    <source>
        <dbReference type="ARBA" id="ARBA00022771"/>
    </source>
</evidence>